<comment type="caution">
    <text evidence="1">The sequence shown here is derived from an EMBL/GenBank/DDBJ whole genome shotgun (WGS) entry which is preliminary data.</text>
</comment>
<sequence length="184" mass="19481">MHTDIVLAGTGPAPSAGGVGVGRSMYEGAGAATGAGEGRGGDLRTSGAGSVIGLHRAEEGESPRPAVSRGARILACKDDQTPRTLFQAFSFPNLKDLVLNGNAWAPSILQGPYDRSRFKLSSLSLGVLDLSSHDLIEFLGRLLTLRELDLRYCGIDDDLMAFTFDSTSPSPRLIRPNLKEISIP</sequence>
<keyword evidence="2" id="KW-1185">Reference proteome</keyword>
<accession>A0AAD6ZHG9</accession>
<evidence type="ECO:0000313" key="2">
    <source>
        <dbReference type="Proteomes" id="UP001218218"/>
    </source>
</evidence>
<dbReference type="SUPFAM" id="SSF52047">
    <property type="entry name" value="RNI-like"/>
    <property type="match status" value="1"/>
</dbReference>
<dbReference type="EMBL" id="JARIHO010000047">
    <property type="protein sequence ID" value="KAJ7323256.1"/>
    <property type="molecule type" value="Genomic_DNA"/>
</dbReference>
<organism evidence="1 2">
    <name type="scientific">Mycena albidolilacea</name>
    <dbReference type="NCBI Taxonomy" id="1033008"/>
    <lineage>
        <taxon>Eukaryota</taxon>
        <taxon>Fungi</taxon>
        <taxon>Dikarya</taxon>
        <taxon>Basidiomycota</taxon>
        <taxon>Agaricomycotina</taxon>
        <taxon>Agaricomycetes</taxon>
        <taxon>Agaricomycetidae</taxon>
        <taxon>Agaricales</taxon>
        <taxon>Marasmiineae</taxon>
        <taxon>Mycenaceae</taxon>
        <taxon>Mycena</taxon>
    </lineage>
</organism>
<dbReference type="InterPro" id="IPR032675">
    <property type="entry name" value="LRR_dom_sf"/>
</dbReference>
<dbReference type="Proteomes" id="UP001218218">
    <property type="component" value="Unassembled WGS sequence"/>
</dbReference>
<protein>
    <submittedName>
        <fullName evidence="1">Uncharacterized protein</fullName>
    </submittedName>
</protein>
<evidence type="ECO:0000313" key="1">
    <source>
        <dbReference type="EMBL" id="KAJ7323256.1"/>
    </source>
</evidence>
<dbReference type="AlphaFoldDB" id="A0AAD6ZHG9"/>
<name>A0AAD6ZHG9_9AGAR</name>
<reference evidence="1" key="1">
    <citation type="submission" date="2023-03" db="EMBL/GenBank/DDBJ databases">
        <title>Massive genome expansion in bonnet fungi (Mycena s.s.) driven by repeated elements and novel gene families across ecological guilds.</title>
        <authorList>
            <consortium name="Lawrence Berkeley National Laboratory"/>
            <person name="Harder C.B."/>
            <person name="Miyauchi S."/>
            <person name="Viragh M."/>
            <person name="Kuo A."/>
            <person name="Thoen E."/>
            <person name="Andreopoulos B."/>
            <person name="Lu D."/>
            <person name="Skrede I."/>
            <person name="Drula E."/>
            <person name="Henrissat B."/>
            <person name="Morin E."/>
            <person name="Kohler A."/>
            <person name="Barry K."/>
            <person name="LaButti K."/>
            <person name="Morin E."/>
            <person name="Salamov A."/>
            <person name="Lipzen A."/>
            <person name="Mereny Z."/>
            <person name="Hegedus B."/>
            <person name="Baldrian P."/>
            <person name="Stursova M."/>
            <person name="Weitz H."/>
            <person name="Taylor A."/>
            <person name="Grigoriev I.V."/>
            <person name="Nagy L.G."/>
            <person name="Martin F."/>
            <person name="Kauserud H."/>
        </authorList>
    </citation>
    <scope>NUCLEOTIDE SEQUENCE</scope>
    <source>
        <strain evidence="1">CBHHK002</strain>
    </source>
</reference>
<proteinExistence type="predicted"/>
<dbReference type="Gene3D" id="3.80.10.10">
    <property type="entry name" value="Ribonuclease Inhibitor"/>
    <property type="match status" value="1"/>
</dbReference>
<gene>
    <name evidence="1" type="ORF">DFH08DRAFT_350056</name>
</gene>